<name>A0A9D4BEM4_DREPO</name>
<dbReference type="Proteomes" id="UP000828390">
    <property type="component" value="Unassembled WGS sequence"/>
</dbReference>
<keyword evidence="2" id="KW-1185">Reference proteome</keyword>
<reference evidence="1" key="1">
    <citation type="journal article" date="2019" name="bioRxiv">
        <title>The Genome of the Zebra Mussel, Dreissena polymorpha: A Resource for Invasive Species Research.</title>
        <authorList>
            <person name="McCartney M.A."/>
            <person name="Auch B."/>
            <person name="Kono T."/>
            <person name="Mallez S."/>
            <person name="Zhang Y."/>
            <person name="Obille A."/>
            <person name="Becker A."/>
            <person name="Abrahante J.E."/>
            <person name="Garbe J."/>
            <person name="Badalamenti J.P."/>
            <person name="Herman A."/>
            <person name="Mangelson H."/>
            <person name="Liachko I."/>
            <person name="Sullivan S."/>
            <person name="Sone E.D."/>
            <person name="Koren S."/>
            <person name="Silverstein K.A.T."/>
            <person name="Beckman K.B."/>
            <person name="Gohl D.M."/>
        </authorList>
    </citation>
    <scope>NUCLEOTIDE SEQUENCE</scope>
    <source>
        <strain evidence="1">Duluth1</strain>
        <tissue evidence="1">Whole animal</tissue>
    </source>
</reference>
<gene>
    <name evidence="1" type="ORF">DPMN_194322</name>
</gene>
<organism evidence="1 2">
    <name type="scientific">Dreissena polymorpha</name>
    <name type="common">Zebra mussel</name>
    <name type="synonym">Mytilus polymorpha</name>
    <dbReference type="NCBI Taxonomy" id="45954"/>
    <lineage>
        <taxon>Eukaryota</taxon>
        <taxon>Metazoa</taxon>
        <taxon>Spiralia</taxon>
        <taxon>Lophotrochozoa</taxon>
        <taxon>Mollusca</taxon>
        <taxon>Bivalvia</taxon>
        <taxon>Autobranchia</taxon>
        <taxon>Heteroconchia</taxon>
        <taxon>Euheterodonta</taxon>
        <taxon>Imparidentia</taxon>
        <taxon>Neoheterodontei</taxon>
        <taxon>Myida</taxon>
        <taxon>Dreissenoidea</taxon>
        <taxon>Dreissenidae</taxon>
        <taxon>Dreissena</taxon>
    </lineage>
</organism>
<reference evidence="1" key="2">
    <citation type="submission" date="2020-11" db="EMBL/GenBank/DDBJ databases">
        <authorList>
            <person name="McCartney M.A."/>
            <person name="Auch B."/>
            <person name="Kono T."/>
            <person name="Mallez S."/>
            <person name="Becker A."/>
            <person name="Gohl D.M."/>
            <person name="Silverstein K.A.T."/>
            <person name="Koren S."/>
            <person name="Bechman K.B."/>
            <person name="Herman A."/>
            <person name="Abrahante J.E."/>
            <person name="Garbe J."/>
        </authorList>
    </citation>
    <scope>NUCLEOTIDE SEQUENCE</scope>
    <source>
        <strain evidence="1">Duluth1</strain>
        <tissue evidence="1">Whole animal</tissue>
    </source>
</reference>
<dbReference type="AlphaFoldDB" id="A0A9D4BEM4"/>
<sequence>MQDDKTGLMNVLTCNDTTLASTGLPAKAEGIVSGKRSSYFRYRLKLKVTV</sequence>
<evidence type="ECO:0000313" key="2">
    <source>
        <dbReference type="Proteomes" id="UP000828390"/>
    </source>
</evidence>
<proteinExistence type="predicted"/>
<evidence type="ECO:0000313" key="1">
    <source>
        <dbReference type="EMBL" id="KAH3692481.1"/>
    </source>
</evidence>
<protein>
    <submittedName>
        <fullName evidence="1">Uncharacterized protein</fullName>
    </submittedName>
</protein>
<comment type="caution">
    <text evidence="1">The sequence shown here is derived from an EMBL/GenBank/DDBJ whole genome shotgun (WGS) entry which is preliminary data.</text>
</comment>
<dbReference type="EMBL" id="JAIWYP010000022">
    <property type="protein sequence ID" value="KAH3692481.1"/>
    <property type="molecule type" value="Genomic_DNA"/>
</dbReference>
<accession>A0A9D4BEM4</accession>